<proteinExistence type="inferred from homology"/>
<organism evidence="5 6">
    <name type="scientific">Plenodomus tracheiphilus IPT5</name>
    <dbReference type="NCBI Taxonomy" id="1408161"/>
    <lineage>
        <taxon>Eukaryota</taxon>
        <taxon>Fungi</taxon>
        <taxon>Dikarya</taxon>
        <taxon>Ascomycota</taxon>
        <taxon>Pezizomycotina</taxon>
        <taxon>Dothideomycetes</taxon>
        <taxon>Pleosporomycetidae</taxon>
        <taxon>Pleosporales</taxon>
        <taxon>Pleosporineae</taxon>
        <taxon>Leptosphaeriaceae</taxon>
        <taxon>Plenodomus</taxon>
    </lineage>
</organism>
<dbReference type="InterPro" id="IPR005290">
    <property type="entry name" value="Ribosomal_uS15_bac-type"/>
</dbReference>
<dbReference type="GO" id="GO:0003735">
    <property type="term" value="F:structural constituent of ribosome"/>
    <property type="evidence" value="ECO:0007669"/>
    <property type="project" value="InterPro"/>
</dbReference>
<keyword evidence="2" id="KW-0689">Ribosomal protein</keyword>
<dbReference type="SUPFAM" id="SSF47060">
    <property type="entry name" value="S15/NS1 RNA-binding domain"/>
    <property type="match status" value="1"/>
</dbReference>
<dbReference type="GO" id="GO:0005737">
    <property type="term" value="C:cytoplasm"/>
    <property type="evidence" value="ECO:0007669"/>
    <property type="project" value="UniProtKB-ARBA"/>
</dbReference>
<dbReference type="OrthoDB" id="441444at2759"/>
<dbReference type="EMBL" id="MU006318">
    <property type="protein sequence ID" value="KAF2848378.1"/>
    <property type="molecule type" value="Genomic_DNA"/>
</dbReference>
<evidence type="ECO:0000313" key="6">
    <source>
        <dbReference type="Proteomes" id="UP000799423"/>
    </source>
</evidence>
<dbReference type="InterPro" id="IPR000589">
    <property type="entry name" value="Ribosomal_uS15"/>
</dbReference>
<comment type="similarity">
    <text evidence="1">Belongs to the universal ribosomal protein uS15 family.</text>
</comment>
<keyword evidence="6" id="KW-1185">Reference proteome</keyword>
<keyword evidence="3" id="KW-0687">Ribonucleoprotein</keyword>
<dbReference type="CDD" id="cd00353">
    <property type="entry name" value="Ribosomal_S15p_S13e"/>
    <property type="match status" value="1"/>
</dbReference>
<accession>A0A6A7B1Z6</accession>
<protein>
    <recommendedName>
        <fullName evidence="7">Ribosomal protein-like protein S15</fullName>
    </recommendedName>
</protein>
<evidence type="ECO:0008006" key="7">
    <source>
        <dbReference type="Google" id="ProtNLM"/>
    </source>
</evidence>
<sequence>MLPRIPVLSCLRASTSSISHHFALPIRTFASTPLRQAKTIDRERRRQLSDPYLVVQRARKKAANLSRRAELEEVRVASLGNPVRGVSTPFVESLDTGKPLSHDKDTKIPKDRTHLNYAFDPETVEQQLATSEKLAVPLSEIGKQAATQSYQWSDSLQYGKAKAVEPSADDIEEQNKKDHARAAEALARITALENGSSKDRLRVNKTRCVEIFGRHNTDKIFPPKAPTLQKSGATESHPVRPETNVDKTSKRVGPDTGSSEVQIAILTAKIKTLADFLETRGKGDKHNKRNLRLLVHRRQKLLQYLRRKERGGPRWQHCIETLGLTEGTWRGEISL</sequence>
<dbReference type="GO" id="GO:1990904">
    <property type="term" value="C:ribonucleoprotein complex"/>
    <property type="evidence" value="ECO:0007669"/>
    <property type="project" value="UniProtKB-KW"/>
</dbReference>
<evidence type="ECO:0000256" key="2">
    <source>
        <dbReference type="ARBA" id="ARBA00022980"/>
    </source>
</evidence>
<feature type="compositionally biased region" description="Basic and acidic residues" evidence="4">
    <location>
        <begin position="237"/>
        <end position="253"/>
    </location>
</feature>
<evidence type="ECO:0000313" key="5">
    <source>
        <dbReference type="EMBL" id="KAF2848378.1"/>
    </source>
</evidence>
<evidence type="ECO:0000256" key="1">
    <source>
        <dbReference type="ARBA" id="ARBA00008434"/>
    </source>
</evidence>
<dbReference type="PANTHER" id="PTHR23321:SF26">
    <property type="entry name" value="SMALL RIBOSOMAL SUBUNIT PROTEIN US15M"/>
    <property type="match status" value="1"/>
</dbReference>
<dbReference type="InterPro" id="IPR009068">
    <property type="entry name" value="uS15_NS1_RNA-bd_sf"/>
</dbReference>
<evidence type="ECO:0000256" key="4">
    <source>
        <dbReference type="SAM" id="MobiDB-lite"/>
    </source>
</evidence>
<dbReference type="GO" id="GO:0006412">
    <property type="term" value="P:translation"/>
    <property type="evidence" value="ECO:0007669"/>
    <property type="project" value="InterPro"/>
</dbReference>
<dbReference type="AlphaFoldDB" id="A0A6A7B1Z6"/>
<reference evidence="5" key="1">
    <citation type="submission" date="2020-01" db="EMBL/GenBank/DDBJ databases">
        <authorList>
            <consortium name="DOE Joint Genome Institute"/>
            <person name="Haridas S."/>
            <person name="Albert R."/>
            <person name="Binder M."/>
            <person name="Bloem J."/>
            <person name="Labutti K."/>
            <person name="Salamov A."/>
            <person name="Andreopoulos B."/>
            <person name="Baker S.E."/>
            <person name="Barry K."/>
            <person name="Bills G."/>
            <person name="Bluhm B.H."/>
            <person name="Cannon C."/>
            <person name="Castanera R."/>
            <person name="Culley D.E."/>
            <person name="Daum C."/>
            <person name="Ezra D."/>
            <person name="Gonzalez J.B."/>
            <person name="Henrissat B."/>
            <person name="Kuo A."/>
            <person name="Liang C."/>
            <person name="Lipzen A."/>
            <person name="Lutzoni F."/>
            <person name="Magnuson J."/>
            <person name="Mondo S."/>
            <person name="Nolan M."/>
            <person name="Ohm R."/>
            <person name="Pangilinan J."/>
            <person name="Park H.-J."/>
            <person name="Ramirez L."/>
            <person name="Alfaro M."/>
            <person name="Sun H."/>
            <person name="Tritt A."/>
            <person name="Yoshinaga Y."/>
            <person name="Zwiers L.-H."/>
            <person name="Turgeon B.G."/>
            <person name="Goodwin S.B."/>
            <person name="Spatafora J.W."/>
            <person name="Crous P.W."/>
            <person name="Grigoriev I.V."/>
        </authorList>
    </citation>
    <scope>NUCLEOTIDE SEQUENCE</scope>
    <source>
        <strain evidence="5">IPT5</strain>
    </source>
</reference>
<feature type="region of interest" description="Disordered" evidence="4">
    <location>
        <begin position="220"/>
        <end position="258"/>
    </location>
</feature>
<name>A0A6A7B1Z6_9PLEO</name>
<dbReference type="PANTHER" id="PTHR23321">
    <property type="entry name" value="RIBOSOMAL PROTEIN S15, BACTERIAL AND ORGANELLAR"/>
    <property type="match status" value="1"/>
</dbReference>
<dbReference type="Gene3D" id="1.10.287.10">
    <property type="entry name" value="S15/NS1, RNA-binding"/>
    <property type="match status" value="1"/>
</dbReference>
<dbReference type="Pfam" id="PF00312">
    <property type="entry name" value="Ribosomal_S15"/>
    <property type="match status" value="1"/>
</dbReference>
<gene>
    <name evidence="5" type="ORF">T440DRAFT_401451</name>
</gene>
<dbReference type="SMART" id="SM01387">
    <property type="entry name" value="Ribosomal_S15"/>
    <property type="match status" value="1"/>
</dbReference>
<dbReference type="GO" id="GO:0005840">
    <property type="term" value="C:ribosome"/>
    <property type="evidence" value="ECO:0007669"/>
    <property type="project" value="UniProtKB-KW"/>
</dbReference>
<evidence type="ECO:0000256" key="3">
    <source>
        <dbReference type="ARBA" id="ARBA00023274"/>
    </source>
</evidence>
<dbReference type="Proteomes" id="UP000799423">
    <property type="component" value="Unassembled WGS sequence"/>
</dbReference>